<dbReference type="Proteomes" id="UP000324106">
    <property type="component" value="Chromosome"/>
</dbReference>
<dbReference type="OrthoDB" id="4298576at2"/>
<evidence type="ECO:0000313" key="2">
    <source>
        <dbReference type="EMBL" id="QES19240.1"/>
    </source>
</evidence>
<keyword evidence="2" id="KW-0378">Hydrolase</keyword>
<organism evidence="2 3">
    <name type="scientific">Streptomyces venezuelae</name>
    <dbReference type="NCBI Taxonomy" id="54571"/>
    <lineage>
        <taxon>Bacteria</taxon>
        <taxon>Bacillati</taxon>
        <taxon>Actinomycetota</taxon>
        <taxon>Actinomycetes</taxon>
        <taxon>Kitasatosporales</taxon>
        <taxon>Streptomycetaceae</taxon>
        <taxon>Streptomyces</taxon>
    </lineage>
</organism>
<dbReference type="AlphaFoldDB" id="A0A5P2ANV7"/>
<sequence>MAATVTQAVSNVTDLYVDHISTIPANVGHKVKLFVREHEATSHGAGPRRPVLMLHGRSVAGVAAFDLPGKNKRYSWAAQLAKAGHDVYVMELQGSGLSTRPKMDDHRNVSPAEAQRRLLVPNPNPEIYTGPVEYGKQLNNSQSDWDEVGAVVDFVLDRTGVTKLDLIGYSAGAQQLGPYAIKNPGKVRSLFLAAPIFPPNGRKSKAGTDFDAPVPMPVSLPEGAFAYPMTVGTKDGLKLSWERDLKCPDQREPDMLDEAWKAMMAADPIGATWGGTVPGSPDGLNRIRNSYWWGWNSTTVQLHKVLGDRVPVCIVYGEHDSIINTSPDLGLTYFSTPELYRKIPGTKKLMFRISCAGHQLLWERQAKLVHTMSEHWLKHGKVEGATSGSYDRDADGALTLLEE</sequence>
<dbReference type="InterPro" id="IPR000073">
    <property type="entry name" value="AB_hydrolase_1"/>
</dbReference>
<dbReference type="SUPFAM" id="SSF53474">
    <property type="entry name" value="alpha/beta-Hydrolases"/>
    <property type="match status" value="1"/>
</dbReference>
<dbReference type="GO" id="GO:0016787">
    <property type="term" value="F:hydrolase activity"/>
    <property type="evidence" value="ECO:0007669"/>
    <property type="project" value="UniProtKB-KW"/>
</dbReference>
<proteinExistence type="predicted"/>
<name>A0A5P2ANV7_STRVZ</name>
<protein>
    <submittedName>
        <fullName evidence="2">Alpha/beta hydrolase</fullName>
    </submittedName>
</protein>
<dbReference type="InterPro" id="IPR029058">
    <property type="entry name" value="AB_hydrolase_fold"/>
</dbReference>
<evidence type="ECO:0000259" key="1">
    <source>
        <dbReference type="Pfam" id="PF00561"/>
    </source>
</evidence>
<dbReference type="Gene3D" id="3.40.50.1820">
    <property type="entry name" value="alpha/beta hydrolase"/>
    <property type="match status" value="1"/>
</dbReference>
<evidence type="ECO:0000313" key="3">
    <source>
        <dbReference type="Proteomes" id="UP000324106"/>
    </source>
</evidence>
<dbReference type="RefSeq" id="WP_150265059.1">
    <property type="nucleotide sequence ID" value="NZ_CP029194.1"/>
</dbReference>
<dbReference type="EMBL" id="CP029194">
    <property type="protein sequence ID" value="QES19240.1"/>
    <property type="molecule type" value="Genomic_DNA"/>
</dbReference>
<gene>
    <name evidence="2" type="ORF">DEJ46_09175</name>
</gene>
<reference evidence="2 3" key="1">
    <citation type="submission" date="2018-05" db="EMBL/GenBank/DDBJ databases">
        <title>Streptomyces venezuelae.</title>
        <authorList>
            <person name="Kim W."/>
            <person name="Lee N."/>
            <person name="Cho B.-K."/>
        </authorList>
    </citation>
    <scope>NUCLEOTIDE SEQUENCE [LARGE SCALE GENOMIC DNA]</scope>
    <source>
        <strain evidence="2 3">ATCC 15068</strain>
    </source>
</reference>
<feature type="domain" description="AB hydrolase-1" evidence="1">
    <location>
        <begin position="50"/>
        <end position="363"/>
    </location>
</feature>
<accession>A0A5P2ANV7</accession>
<dbReference type="Pfam" id="PF00561">
    <property type="entry name" value="Abhydrolase_1"/>
    <property type="match status" value="1"/>
</dbReference>